<keyword evidence="2" id="KW-0862">Zinc</keyword>
<gene>
    <name evidence="3" type="ORF">IAA20_10830</name>
</gene>
<evidence type="ECO:0000313" key="3">
    <source>
        <dbReference type="EMBL" id="HIZ54420.1"/>
    </source>
</evidence>
<reference evidence="3" key="2">
    <citation type="submission" date="2021-04" db="EMBL/GenBank/DDBJ databases">
        <authorList>
            <person name="Gilroy R."/>
        </authorList>
    </citation>
    <scope>NUCLEOTIDE SEQUENCE</scope>
    <source>
        <strain evidence="3">CHK172-16539</strain>
    </source>
</reference>
<evidence type="ECO:0000313" key="4">
    <source>
        <dbReference type="Proteomes" id="UP000824063"/>
    </source>
</evidence>
<dbReference type="PANTHER" id="PTHR42742:SF3">
    <property type="entry name" value="FRUCTOKINASE"/>
    <property type="match status" value="1"/>
</dbReference>
<dbReference type="PANTHER" id="PTHR42742">
    <property type="entry name" value="TRANSCRIPTIONAL REPRESSOR MPRA"/>
    <property type="match status" value="1"/>
</dbReference>
<keyword evidence="1" id="KW-0479">Metal-binding</keyword>
<dbReference type="Proteomes" id="UP000824063">
    <property type="component" value="Unassembled WGS sequence"/>
</dbReference>
<accession>A0A9D2JK31</accession>
<protein>
    <submittedName>
        <fullName evidence="3">Uncharacterized protein</fullName>
    </submittedName>
</protein>
<dbReference type="SUPFAM" id="SSF51182">
    <property type="entry name" value="RmlC-like cupins"/>
    <property type="match status" value="1"/>
</dbReference>
<sequence length="527" mass="60158">MKASLDLKKRLAKEKIAFSLNPGITLMHGDRGRVVDPKLGIQTMVDQDGTQASAVACPGDPVWQQYIADTYALYASVEPDYLWLEDDFRHFNHKPVLWGCFCETHMNRYQERLGEIISREDFVKQIIAPGEPTRARQVYLDICREEMNETVLKIEHAVHSISPNTKLSLMTSQPEEHATEGRNWQEIFEKLSGNQPFVARPHLPLYNEVTPKVYNNGFNRVSRITAHLLGDDSLLYPELENYMYSRYTKSNQFSRFQLESSLILHPKGSTMNLFDMMGTGVVRDYHLQDMLAESKPFLSRISNLDLRVSEQKGIHVLYGTKGSYSIRTKKGENRQELIPREDSWLDLLGAFGMSSIPAGTIHSSGAGSVVLEISATPNRFTFKLWDWERVDLDGKTRSVHLQHGEPNLDMRRNEDWVKKELVNQFVVLGEGDGCIKERTGLHEMEFIETRRHTFTKSVIHENHDSVNVLNLVEGDEVTVESLDGSFEPFVVHYAQTFIIPESIKAYKITPSGTAVGQECKTMKAYIR</sequence>
<evidence type="ECO:0000256" key="2">
    <source>
        <dbReference type="ARBA" id="ARBA00022833"/>
    </source>
</evidence>
<organism evidence="3 4">
    <name type="scientific">Candidatus Enterococcus avicola</name>
    <dbReference type="NCBI Taxonomy" id="2838561"/>
    <lineage>
        <taxon>Bacteria</taxon>
        <taxon>Bacillati</taxon>
        <taxon>Bacillota</taxon>
        <taxon>Bacilli</taxon>
        <taxon>Lactobacillales</taxon>
        <taxon>Enterococcaceae</taxon>
        <taxon>Enterococcus</taxon>
    </lineage>
</organism>
<dbReference type="InterPro" id="IPR011051">
    <property type="entry name" value="RmlC_Cupin_sf"/>
</dbReference>
<dbReference type="EMBL" id="DXBN01000251">
    <property type="protein sequence ID" value="HIZ54420.1"/>
    <property type="molecule type" value="Genomic_DNA"/>
</dbReference>
<dbReference type="InterPro" id="IPR051804">
    <property type="entry name" value="Carb_Metab_Reg_Kinase/Isom"/>
</dbReference>
<proteinExistence type="predicted"/>
<dbReference type="InterPro" id="IPR014710">
    <property type="entry name" value="RmlC-like_jellyroll"/>
</dbReference>
<comment type="caution">
    <text evidence="3">The sequence shown here is derived from an EMBL/GenBank/DDBJ whole genome shotgun (WGS) entry which is preliminary data.</text>
</comment>
<evidence type="ECO:0000256" key="1">
    <source>
        <dbReference type="ARBA" id="ARBA00022723"/>
    </source>
</evidence>
<reference evidence="3" key="1">
    <citation type="journal article" date="2021" name="PeerJ">
        <title>Extensive microbial diversity within the chicken gut microbiome revealed by metagenomics and culture.</title>
        <authorList>
            <person name="Gilroy R."/>
            <person name="Ravi A."/>
            <person name="Getino M."/>
            <person name="Pursley I."/>
            <person name="Horton D.L."/>
            <person name="Alikhan N.F."/>
            <person name="Baker D."/>
            <person name="Gharbi K."/>
            <person name="Hall N."/>
            <person name="Watson M."/>
            <person name="Adriaenssens E.M."/>
            <person name="Foster-Nyarko E."/>
            <person name="Jarju S."/>
            <person name="Secka A."/>
            <person name="Antonio M."/>
            <person name="Oren A."/>
            <person name="Chaudhuri R.R."/>
            <person name="La Ragione R."/>
            <person name="Hildebrand F."/>
            <person name="Pallen M.J."/>
        </authorList>
    </citation>
    <scope>NUCLEOTIDE SEQUENCE</scope>
    <source>
        <strain evidence="3">CHK172-16539</strain>
    </source>
</reference>
<dbReference type="AlphaFoldDB" id="A0A9D2JK31"/>
<name>A0A9D2JK31_9ENTE</name>
<dbReference type="Gene3D" id="2.60.120.10">
    <property type="entry name" value="Jelly Rolls"/>
    <property type="match status" value="1"/>
</dbReference>
<dbReference type="GO" id="GO:0046872">
    <property type="term" value="F:metal ion binding"/>
    <property type="evidence" value="ECO:0007669"/>
    <property type="project" value="UniProtKB-KW"/>
</dbReference>